<evidence type="ECO:0000313" key="3">
    <source>
        <dbReference type="Proteomes" id="UP000199306"/>
    </source>
</evidence>
<feature type="signal peptide" evidence="1">
    <location>
        <begin position="1"/>
        <end position="23"/>
    </location>
</feature>
<reference evidence="2 3" key="1">
    <citation type="submission" date="2016-10" db="EMBL/GenBank/DDBJ databases">
        <authorList>
            <person name="de Groot N.N."/>
        </authorList>
    </citation>
    <scope>NUCLEOTIDE SEQUENCE [LARGE SCALE GENOMIC DNA]</scope>
    <source>
        <strain evidence="3">E92,LMG 26720,CCM 7988</strain>
    </source>
</reference>
<feature type="chain" id="PRO_5011459321" evidence="1">
    <location>
        <begin position="24"/>
        <end position="537"/>
    </location>
</feature>
<dbReference type="Pfam" id="PF12771">
    <property type="entry name" value="SusD-like_2"/>
    <property type="match status" value="1"/>
</dbReference>
<dbReference type="InterPro" id="IPR041662">
    <property type="entry name" value="SusD-like_2"/>
</dbReference>
<keyword evidence="1" id="KW-0732">Signal</keyword>
<dbReference type="Proteomes" id="UP000199306">
    <property type="component" value="Unassembled WGS sequence"/>
</dbReference>
<name>A0A1I5MB81_9BACT</name>
<dbReference type="STRING" id="1079859.SAMN04515674_101198"/>
<proteinExistence type="predicted"/>
<dbReference type="Gene3D" id="1.25.40.390">
    <property type="match status" value="1"/>
</dbReference>
<accession>A0A1I5MB81</accession>
<evidence type="ECO:0000313" key="2">
    <source>
        <dbReference type="EMBL" id="SFP06206.1"/>
    </source>
</evidence>
<dbReference type="PROSITE" id="PS51257">
    <property type="entry name" value="PROKAR_LIPOPROTEIN"/>
    <property type="match status" value="1"/>
</dbReference>
<evidence type="ECO:0000256" key="1">
    <source>
        <dbReference type="SAM" id="SignalP"/>
    </source>
</evidence>
<protein>
    <submittedName>
        <fullName evidence="2">Starch-binding associating with outer membrane</fullName>
    </submittedName>
</protein>
<dbReference type="RefSeq" id="WP_092010776.1">
    <property type="nucleotide sequence ID" value="NZ_FOXH01000001.1"/>
</dbReference>
<organism evidence="2 3">
    <name type="scientific">Pseudarcicella hirudinis</name>
    <dbReference type="NCBI Taxonomy" id="1079859"/>
    <lineage>
        <taxon>Bacteria</taxon>
        <taxon>Pseudomonadati</taxon>
        <taxon>Bacteroidota</taxon>
        <taxon>Cytophagia</taxon>
        <taxon>Cytophagales</taxon>
        <taxon>Flectobacillaceae</taxon>
        <taxon>Pseudarcicella</taxon>
    </lineage>
</organism>
<gene>
    <name evidence="2" type="ORF">SAMN04515674_101198</name>
</gene>
<dbReference type="EMBL" id="FOXH01000001">
    <property type="protein sequence ID" value="SFP06206.1"/>
    <property type="molecule type" value="Genomic_DNA"/>
</dbReference>
<dbReference type="AlphaFoldDB" id="A0A1I5MB81"/>
<dbReference type="OrthoDB" id="843771at2"/>
<keyword evidence="3" id="KW-1185">Reference proteome</keyword>
<dbReference type="SUPFAM" id="SSF48452">
    <property type="entry name" value="TPR-like"/>
    <property type="match status" value="1"/>
</dbReference>
<dbReference type="InterPro" id="IPR011990">
    <property type="entry name" value="TPR-like_helical_dom_sf"/>
</dbReference>
<sequence>MKRYITKLLLIMPLLAVLSSCQKYDDLELNPNVASENKVVPPSLLLGRVVYDIYQGGGVTDGRPGNVFEGPWDQVHRWNQFIVSNNLYYGGQNIYGWSSSATAYGILKNVNKMDEQAVKTLNQKVNAYSALAKFFRAYVFIWLTQRVGDIPMSEAGLGLDNLTPKYDSQKDVYKQCLQLLEDANTDLSQLIPLNSTISAIDGDIYYGNDLKKWQKLINTYKLRVLVSLSKRADDTSDLGIKQKFADVINNPGKYPIMANNADNMVFTFNAAYNVYPHTPKDGNNNYQNVSATYLNLTTATQDPRTFVVATPAPAELIKGKKVDDFTAYVGSDNSMGVGDLFTNSTAGKYSFTNFNRYYGSQTGPEPYIIVGYPEMCFNIAEAVNRGWISGANASTYYNAGINASLSFYGLSEGSSLTIGDLTGKTLGTVTVSISNFLKNPAVVYMGDNADGLKQILTQKYIAFFQNSGWEAFYNQRRTGYPSTFVTTGSGLNAVGKLPRRWQYPVDEQTYNTENYTKAIQSQFGGTDDLYKDLWSLK</sequence>